<comment type="caution">
    <text evidence="1">The sequence shown here is derived from an EMBL/GenBank/DDBJ whole genome shotgun (WGS) entry which is preliminary data.</text>
</comment>
<evidence type="ECO:0000313" key="1">
    <source>
        <dbReference type="EMBL" id="GKV41372.1"/>
    </source>
</evidence>
<dbReference type="AlphaFoldDB" id="A0AAV5LW15"/>
<protein>
    <submittedName>
        <fullName evidence="1">Uncharacterized protein</fullName>
    </submittedName>
</protein>
<sequence length="123" mass="14031">MAWLGRLRVAAASATLQVKPLRQMVRGYIYGSAAAVELDYDDDYDYYEDEQFQLKLENHFFLSAKGNYYKCKLSSEIHRVSCQIVAISYITDLRKKIKNRKEPGSYIEAPNLAETPATSLPSL</sequence>
<keyword evidence="2" id="KW-1185">Reference proteome</keyword>
<dbReference type="EMBL" id="BPVZ01000149">
    <property type="protein sequence ID" value="GKV41372.1"/>
    <property type="molecule type" value="Genomic_DNA"/>
</dbReference>
<proteinExistence type="predicted"/>
<evidence type="ECO:0000313" key="2">
    <source>
        <dbReference type="Proteomes" id="UP001054252"/>
    </source>
</evidence>
<gene>
    <name evidence="1" type="ORF">SLEP1_g48915</name>
</gene>
<reference evidence="1 2" key="1">
    <citation type="journal article" date="2021" name="Commun. Biol.">
        <title>The genome of Shorea leprosula (Dipterocarpaceae) highlights the ecological relevance of drought in aseasonal tropical rainforests.</title>
        <authorList>
            <person name="Ng K.K.S."/>
            <person name="Kobayashi M.J."/>
            <person name="Fawcett J.A."/>
            <person name="Hatakeyama M."/>
            <person name="Paape T."/>
            <person name="Ng C.H."/>
            <person name="Ang C.C."/>
            <person name="Tnah L.H."/>
            <person name="Lee C.T."/>
            <person name="Nishiyama T."/>
            <person name="Sese J."/>
            <person name="O'Brien M.J."/>
            <person name="Copetti D."/>
            <person name="Mohd Noor M.I."/>
            <person name="Ong R.C."/>
            <person name="Putra M."/>
            <person name="Sireger I.Z."/>
            <person name="Indrioko S."/>
            <person name="Kosugi Y."/>
            <person name="Izuno A."/>
            <person name="Isagi Y."/>
            <person name="Lee S.L."/>
            <person name="Shimizu K.K."/>
        </authorList>
    </citation>
    <scope>NUCLEOTIDE SEQUENCE [LARGE SCALE GENOMIC DNA]</scope>
    <source>
        <strain evidence="1">214</strain>
    </source>
</reference>
<name>A0AAV5LW15_9ROSI</name>
<organism evidence="1 2">
    <name type="scientific">Rubroshorea leprosula</name>
    <dbReference type="NCBI Taxonomy" id="152421"/>
    <lineage>
        <taxon>Eukaryota</taxon>
        <taxon>Viridiplantae</taxon>
        <taxon>Streptophyta</taxon>
        <taxon>Embryophyta</taxon>
        <taxon>Tracheophyta</taxon>
        <taxon>Spermatophyta</taxon>
        <taxon>Magnoliopsida</taxon>
        <taxon>eudicotyledons</taxon>
        <taxon>Gunneridae</taxon>
        <taxon>Pentapetalae</taxon>
        <taxon>rosids</taxon>
        <taxon>malvids</taxon>
        <taxon>Malvales</taxon>
        <taxon>Dipterocarpaceae</taxon>
        <taxon>Rubroshorea</taxon>
    </lineage>
</organism>
<dbReference type="Proteomes" id="UP001054252">
    <property type="component" value="Unassembled WGS sequence"/>
</dbReference>
<accession>A0AAV5LW15</accession>